<accession>A0A507DP48</accession>
<gene>
    <name evidence="1" type="ORF">SeMB42_g00889</name>
</gene>
<organism evidence="1 2">
    <name type="scientific">Synchytrium endobioticum</name>
    <dbReference type="NCBI Taxonomy" id="286115"/>
    <lineage>
        <taxon>Eukaryota</taxon>
        <taxon>Fungi</taxon>
        <taxon>Fungi incertae sedis</taxon>
        <taxon>Chytridiomycota</taxon>
        <taxon>Chytridiomycota incertae sedis</taxon>
        <taxon>Chytridiomycetes</taxon>
        <taxon>Synchytriales</taxon>
        <taxon>Synchytriaceae</taxon>
        <taxon>Synchytrium</taxon>
    </lineage>
</organism>
<sequence>MLKADCMQDHVDTVQHSPMTLARSLHQTPGITQYFEPFGLSKCSTVTVSSSHLVYWWCSKEELNIIKHI</sequence>
<reference evidence="1 2" key="1">
    <citation type="journal article" date="2019" name="Sci. Rep.">
        <title>Comparative genomics of chytrid fungi reveal insights into the obligate biotrophic and pathogenic lifestyle of Synchytrium endobioticum.</title>
        <authorList>
            <person name="van de Vossenberg B.T.L.H."/>
            <person name="Warris S."/>
            <person name="Nguyen H.D.T."/>
            <person name="van Gent-Pelzer M.P.E."/>
            <person name="Joly D.L."/>
            <person name="van de Geest H.C."/>
            <person name="Bonants P.J.M."/>
            <person name="Smith D.S."/>
            <person name="Levesque C.A."/>
            <person name="van der Lee T.A.J."/>
        </authorList>
    </citation>
    <scope>NUCLEOTIDE SEQUENCE [LARGE SCALE GENOMIC DNA]</scope>
    <source>
        <strain evidence="1 2">MB42</strain>
    </source>
</reference>
<protein>
    <submittedName>
        <fullName evidence="1">Uncharacterized protein</fullName>
    </submittedName>
</protein>
<evidence type="ECO:0000313" key="1">
    <source>
        <dbReference type="EMBL" id="TPX53296.1"/>
    </source>
</evidence>
<dbReference type="AlphaFoldDB" id="A0A507DP48"/>
<keyword evidence="2" id="KW-1185">Reference proteome</keyword>
<dbReference type="EMBL" id="QEAN01000019">
    <property type="protein sequence ID" value="TPX53296.1"/>
    <property type="molecule type" value="Genomic_DNA"/>
</dbReference>
<name>A0A507DP48_9FUNG</name>
<comment type="caution">
    <text evidence="1">The sequence shown here is derived from an EMBL/GenBank/DDBJ whole genome shotgun (WGS) entry which is preliminary data.</text>
</comment>
<proteinExistence type="predicted"/>
<dbReference type="Proteomes" id="UP000317494">
    <property type="component" value="Unassembled WGS sequence"/>
</dbReference>
<evidence type="ECO:0000313" key="2">
    <source>
        <dbReference type="Proteomes" id="UP000317494"/>
    </source>
</evidence>
<dbReference type="VEuPathDB" id="FungiDB:SeMB42_g00889"/>